<evidence type="ECO:0000313" key="1">
    <source>
        <dbReference type="EMBL" id="PAV30201.1"/>
    </source>
</evidence>
<dbReference type="AlphaFoldDB" id="A0A2A2IDX0"/>
<protein>
    <submittedName>
        <fullName evidence="1">Uncharacterized protein</fullName>
    </submittedName>
</protein>
<name>A0A2A2IDX0_9BACI</name>
<keyword evidence="2" id="KW-1185">Reference proteome</keyword>
<comment type="caution">
    <text evidence="1">The sequence shown here is derived from an EMBL/GenBank/DDBJ whole genome shotgun (WGS) entry which is preliminary data.</text>
</comment>
<sequence length="104" mass="11738">MKTILITLLLSSQLIGGFQSINTNQTNVGNKQPYQYEITNITNNTIHGIPINKASHDNKSIFLYDHEISFNVSVGDKIQIVWGNEEDIFKSITKVKYSITKGDH</sequence>
<dbReference type="OrthoDB" id="9986439at2"/>
<reference evidence="1 2" key="1">
    <citation type="submission" date="2017-08" db="EMBL/GenBank/DDBJ databases">
        <title>Virgibacillus indicus sp. nov. and Virgibacillus profoundi sp. nov, two moderately halophilic bacteria isolated from marine sediment by using the Microfluidic Streak Plate.</title>
        <authorList>
            <person name="Xu B."/>
            <person name="Hu B."/>
            <person name="Wang J."/>
            <person name="Zhu Y."/>
            <person name="Huang L."/>
            <person name="Du W."/>
            <person name="Huang Y."/>
        </authorList>
    </citation>
    <scope>NUCLEOTIDE SEQUENCE [LARGE SCALE GENOMIC DNA]</scope>
    <source>
        <strain evidence="1 2">IO3-P3-H5</strain>
    </source>
</reference>
<evidence type="ECO:0000313" key="2">
    <source>
        <dbReference type="Proteomes" id="UP000218887"/>
    </source>
</evidence>
<organism evidence="1 2">
    <name type="scientific">Virgibacillus profundi</name>
    <dbReference type="NCBI Taxonomy" id="2024555"/>
    <lineage>
        <taxon>Bacteria</taxon>
        <taxon>Bacillati</taxon>
        <taxon>Bacillota</taxon>
        <taxon>Bacilli</taxon>
        <taxon>Bacillales</taxon>
        <taxon>Bacillaceae</taxon>
        <taxon>Virgibacillus</taxon>
    </lineage>
</organism>
<dbReference type="EMBL" id="NPOA01000004">
    <property type="protein sequence ID" value="PAV30201.1"/>
    <property type="molecule type" value="Genomic_DNA"/>
</dbReference>
<accession>A0A2A2IDX0</accession>
<dbReference type="RefSeq" id="WP_095654803.1">
    <property type="nucleotide sequence ID" value="NZ_NPOA01000004.1"/>
</dbReference>
<dbReference type="Proteomes" id="UP000218887">
    <property type="component" value="Unassembled WGS sequence"/>
</dbReference>
<proteinExistence type="predicted"/>
<gene>
    <name evidence="1" type="ORF">CIL05_06970</name>
</gene>